<dbReference type="Gene3D" id="3.40.190.10">
    <property type="entry name" value="Periplasmic binding protein-like II"/>
    <property type="match status" value="2"/>
</dbReference>
<dbReference type="GO" id="GO:0015276">
    <property type="term" value="F:ligand-gated monoatomic ion channel activity"/>
    <property type="evidence" value="ECO:0007669"/>
    <property type="project" value="InterPro"/>
</dbReference>
<feature type="domain" description="Ionotropic glutamate receptor C-terminal" evidence="5">
    <location>
        <begin position="51"/>
        <end position="272"/>
    </location>
</feature>
<keyword evidence="1 3" id="KW-0732">Signal</keyword>
<dbReference type="AlphaFoldDB" id="A0A938Y1E9"/>
<sequence length="274" mass="29485">MKKALFTVLSCLLALTVSACGSSGQSQSTSGNDSSNGAAAPAESSAPAKEKYVFGTDATYPPFEFEKDGKYVGIDIDLLNAIAEAEGFEIEIKPMDFKGIIPGITSKQLDGAAAGISITDERKQVIDFSEPYYQAGLSLVVRADNETIKNPEDLKGKTIAIKKGTTGAKFAEELAQKYGAEIKYFDDSPAMFQEVVNGNADVTLEDYPVVSYKIAVDPNSNLKIVGDRLNGDYYGIGVAKGNEELLKKINDGLKKVQESGKYDEIIKTYLGEQK</sequence>
<feature type="domain" description="Solute-binding protein family 3/N-terminal" evidence="4">
    <location>
        <begin position="51"/>
        <end position="273"/>
    </location>
</feature>
<dbReference type="SMART" id="SM00062">
    <property type="entry name" value="PBPb"/>
    <property type="match status" value="1"/>
</dbReference>
<dbReference type="PROSITE" id="PS51257">
    <property type="entry name" value="PROKAR_LIPOPROTEIN"/>
    <property type="match status" value="1"/>
</dbReference>
<feature type="region of interest" description="Disordered" evidence="2">
    <location>
        <begin position="23"/>
        <end position="43"/>
    </location>
</feature>
<dbReference type="RefSeq" id="WP_204517998.1">
    <property type="nucleotide sequence ID" value="NZ_BAABIN010000020.1"/>
</dbReference>
<dbReference type="InterPro" id="IPR001638">
    <property type="entry name" value="Solute-binding_3/MltF_N"/>
</dbReference>
<dbReference type="PANTHER" id="PTHR35936">
    <property type="entry name" value="MEMBRANE-BOUND LYTIC MUREIN TRANSGLYCOSYLASE F"/>
    <property type="match status" value="1"/>
</dbReference>
<gene>
    <name evidence="6" type="ORF">JOD01_001845</name>
</gene>
<dbReference type="InterPro" id="IPR001320">
    <property type="entry name" value="Iontro_rcpt_C"/>
</dbReference>
<organism evidence="6 7">
    <name type="scientific">Brevibacillus fulvus</name>
    <dbReference type="NCBI Taxonomy" id="1125967"/>
    <lineage>
        <taxon>Bacteria</taxon>
        <taxon>Bacillati</taxon>
        <taxon>Bacillota</taxon>
        <taxon>Bacilli</taxon>
        <taxon>Bacillales</taxon>
        <taxon>Paenibacillaceae</taxon>
        <taxon>Brevibacillus</taxon>
    </lineage>
</organism>
<evidence type="ECO:0000256" key="2">
    <source>
        <dbReference type="SAM" id="MobiDB-lite"/>
    </source>
</evidence>
<evidence type="ECO:0000313" key="6">
    <source>
        <dbReference type="EMBL" id="MBM7590241.1"/>
    </source>
</evidence>
<feature type="signal peptide" evidence="3">
    <location>
        <begin position="1"/>
        <end position="19"/>
    </location>
</feature>
<dbReference type="PANTHER" id="PTHR35936:SF38">
    <property type="entry name" value="GLUTAMINE-BINDING PERIPLASMIC PROTEIN"/>
    <property type="match status" value="1"/>
</dbReference>
<evidence type="ECO:0000259" key="5">
    <source>
        <dbReference type="SMART" id="SM00079"/>
    </source>
</evidence>
<evidence type="ECO:0000256" key="3">
    <source>
        <dbReference type="SAM" id="SignalP"/>
    </source>
</evidence>
<proteinExistence type="predicted"/>
<dbReference type="Proteomes" id="UP000717624">
    <property type="component" value="Unassembled WGS sequence"/>
</dbReference>
<dbReference type="SUPFAM" id="SSF53850">
    <property type="entry name" value="Periplasmic binding protein-like II"/>
    <property type="match status" value="1"/>
</dbReference>
<dbReference type="SMART" id="SM00079">
    <property type="entry name" value="PBPe"/>
    <property type="match status" value="1"/>
</dbReference>
<reference evidence="6" key="1">
    <citation type="submission" date="2021-01" db="EMBL/GenBank/DDBJ databases">
        <title>Genomic Encyclopedia of Type Strains, Phase IV (KMG-IV): sequencing the most valuable type-strain genomes for metagenomic binning, comparative biology and taxonomic classification.</title>
        <authorList>
            <person name="Goeker M."/>
        </authorList>
    </citation>
    <scope>NUCLEOTIDE SEQUENCE</scope>
    <source>
        <strain evidence="6">DSM 25523</strain>
    </source>
</reference>
<protein>
    <submittedName>
        <fullName evidence="6">Polar amino acid transport system substrate-binding protein</fullName>
    </submittedName>
</protein>
<keyword evidence="7" id="KW-1185">Reference proteome</keyword>
<dbReference type="Pfam" id="PF00497">
    <property type="entry name" value="SBP_bac_3"/>
    <property type="match status" value="1"/>
</dbReference>
<comment type="caution">
    <text evidence="6">The sequence shown here is derived from an EMBL/GenBank/DDBJ whole genome shotgun (WGS) entry which is preliminary data.</text>
</comment>
<dbReference type="EMBL" id="JAFBEB010000005">
    <property type="protein sequence ID" value="MBM7590241.1"/>
    <property type="molecule type" value="Genomic_DNA"/>
</dbReference>
<accession>A0A938Y1E9</accession>
<dbReference type="GO" id="GO:0016020">
    <property type="term" value="C:membrane"/>
    <property type="evidence" value="ECO:0007669"/>
    <property type="project" value="InterPro"/>
</dbReference>
<feature type="chain" id="PRO_5038788745" evidence="3">
    <location>
        <begin position="20"/>
        <end position="274"/>
    </location>
</feature>
<evidence type="ECO:0000313" key="7">
    <source>
        <dbReference type="Proteomes" id="UP000717624"/>
    </source>
</evidence>
<name>A0A938Y1E9_9BACL</name>
<evidence type="ECO:0000256" key="1">
    <source>
        <dbReference type="ARBA" id="ARBA00022729"/>
    </source>
</evidence>
<evidence type="ECO:0000259" key="4">
    <source>
        <dbReference type="SMART" id="SM00062"/>
    </source>
</evidence>